<evidence type="ECO:0000259" key="2">
    <source>
        <dbReference type="PROSITE" id="PS50181"/>
    </source>
</evidence>
<feature type="domain" description="F-box" evidence="2">
    <location>
        <begin position="312"/>
        <end position="362"/>
    </location>
</feature>
<dbReference type="PROSITE" id="PS50181">
    <property type="entry name" value="FBOX"/>
    <property type="match status" value="1"/>
</dbReference>
<dbReference type="SMART" id="SM00256">
    <property type="entry name" value="FBOX"/>
    <property type="match status" value="1"/>
</dbReference>
<name>A0A4C1XVH7_EUMVA</name>
<dbReference type="CDD" id="cd09917">
    <property type="entry name" value="F-box_SF"/>
    <property type="match status" value="1"/>
</dbReference>
<dbReference type="Proteomes" id="UP000299102">
    <property type="component" value="Unassembled WGS sequence"/>
</dbReference>
<reference evidence="3 4" key="1">
    <citation type="journal article" date="2019" name="Commun. Biol.">
        <title>The bagworm genome reveals a unique fibroin gene that provides high tensile strength.</title>
        <authorList>
            <person name="Kono N."/>
            <person name="Nakamura H."/>
            <person name="Ohtoshi R."/>
            <person name="Tomita M."/>
            <person name="Numata K."/>
            <person name="Arakawa K."/>
        </authorList>
    </citation>
    <scope>NUCLEOTIDE SEQUENCE [LARGE SCALE GENOMIC DNA]</scope>
</reference>
<proteinExistence type="predicted"/>
<sequence length="489" mass="54704">MRIAFAHTQIGIQLKEYTQVGLLAVTRVEKGMLQWFGYLERINDSRLTQQIYRVNVCDGRIGKGRPRKFYADHGGIFKRVIHTVKLQTGNVRIPTCFFIGYSRGKRAGEPLKSRRSSPPMDTCSPKRVTNALPASWKRKGHLMAGDRVDKRGEGERATKTHTHWTKRNCGSRYPMFVFCESVDAVTAMTTAGVSGHTGLAKALRCKPLNLERRERKRACRTSGMIITRNRYKLGKLSNAGLELGLKMSCGSGGGACGAGCGGARRRPPPPPAPTLSEHFSELSLDQGYHTLADCGPPRRRHPIYLASATPAPPAPSQFSDAVWFKILSYLEINELCVASRVCRRWHRLAARLYHQPGAWRRLRTVGELSTAARRAAERAGVCAGALREWRAKSPIVSADRINKTTANCIRSQTIPSLTHILYRIPLRFDSRGNHLAGHRKVDRHRHQRIPATPEESFVRCRPFELTLLRLLCQSSLGIPLLVNHSRATL</sequence>
<evidence type="ECO:0000256" key="1">
    <source>
        <dbReference type="SAM" id="MobiDB-lite"/>
    </source>
</evidence>
<accession>A0A4C1XVH7</accession>
<dbReference type="AlphaFoldDB" id="A0A4C1XVH7"/>
<dbReference type="InterPro" id="IPR001810">
    <property type="entry name" value="F-box_dom"/>
</dbReference>
<dbReference type="EMBL" id="BGZK01000949">
    <property type="protein sequence ID" value="GBP66155.1"/>
    <property type="molecule type" value="Genomic_DNA"/>
</dbReference>
<dbReference type="Gene3D" id="1.20.1280.50">
    <property type="match status" value="1"/>
</dbReference>
<protein>
    <recommendedName>
        <fullName evidence="2">F-box domain-containing protein</fullName>
    </recommendedName>
</protein>
<dbReference type="SUPFAM" id="SSF81383">
    <property type="entry name" value="F-box domain"/>
    <property type="match status" value="1"/>
</dbReference>
<dbReference type="Pfam" id="PF12937">
    <property type="entry name" value="F-box-like"/>
    <property type="match status" value="1"/>
</dbReference>
<keyword evidence="4" id="KW-1185">Reference proteome</keyword>
<evidence type="ECO:0000313" key="3">
    <source>
        <dbReference type="EMBL" id="GBP66155.1"/>
    </source>
</evidence>
<gene>
    <name evidence="3" type="ORF">EVAR_83935_1</name>
</gene>
<dbReference type="OrthoDB" id="423607at2759"/>
<feature type="region of interest" description="Disordered" evidence="1">
    <location>
        <begin position="108"/>
        <end position="127"/>
    </location>
</feature>
<organism evidence="3 4">
    <name type="scientific">Eumeta variegata</name>
    <name type="common">Bagworm moth</name>
    <name type="synonym">Eumeta japonica</name>
    <dbReference type="NCBI Taxonomy" id="151549"/>
    <lineage>
        <taxon>Eukaryota</taxon>
        <taxon>Metazoa</taxon>
        <taxon>Ecdysozoa</taxon>
        <taxon>Arthropoda</taxon>
        <taxon>Hexapoda</taxon>
        <taxon>Insecta</taxon>
        <taxon>Pterygota</taxon>
        <taxon>Neoptera</taxon>
        <taxon>Endopterygota</taxon>
        <taxon>Lepidoptera</taxon>
        <taxon>Glossata</taxon>
        <taxon>Ditrysia</taxon>
        <taxon>Tineoidea</taxon>
        <taxon>Psychidae</taxon>
        <taxon>Oiketicinae</taxon>
        <taxon>Eumeta</taxon>
    </lineage>
</organism>
<dbReference type="InterPro" id="IPR036047">
    <property type="entry name" value="F-box-like_dom_sf"/>
</dbReference>
<evidence type="ECO:0000313" key="4">
    <source>
        <dbReference type="Proteomes" id="UP000299102"/>
    </source>
</evidence>
<comment type="caution">
    <text evidence="3">The sequence shown here is derived from an EMBL/GenBank/DDBJ whole genome shotgun (WGS) entry which is preliminary data.</text>
</comment>